<dbReference type="GO" id="GO:0046933">
    <property type="term" value="F:proton-transporting ATP synthase activity, rotational mechanism"/>
    <property type="evidence" value="ECO:0007669"/>
    <property type="project" value="InterPro"/>
</dbReference>
<evidence type="ECO:0000256" key="3">
    <source>
        <dbReference type="ARBA" id="ARBA00022781"/>
    </source>
</evidence>
<evidence type="ECO:0008006" key="8">
    <source>
        <dbReference type="Google" id="ProtNLM"/>
    </source>
</evidence>
<evidence type="ECO:0000256" key="5">
    <source>
        <dbReference type="ARBA" id="ARBA00023136"/>
    </source>
</evidence>
<accession>A0A382V4S7</accession>
<sequence>MIENVISKRYAKALSGSIKDEGALKRALGNLKDFGDAFETDSHLERFFSHPGISEEKKNELVSQICDRLKAENVVRNLLALLIQRRKILFLKNIADYFESVVDQRLNQIRVSVISAHPLTDENIEKLKLGLNRILGKTILIETSEDQTLIGGIQLQVGDQVADATIKNRLAILKRTIEKEEVA</sequence>
<evidence type="ECO:0000256" key="4">
    <source>
        <dbReference type="ARBA" id="ARBA00023065"/>
    </source>
</evidence>
<keyword evidence="3" id="KW-0375">Hydrogen ion transport</keyword>
<dbReference type="InterPro" id="IPR000711">
    <property type="entry name" value="ATPase_OSCP/dsu"/>
</dbReference>
<evidence type="ECO:0000313" key="7">
    <source>
        <dbReference type="EMBL" id="SVD41035.1"/>
    </source>
</evidence>
<reference evidence="7" key="1">
    <citation type="submission" date="2018-05" db="EMBL/GenBank/DDBJ databases">
        <authorList>
            <person name="Lanie J.A."/>
            <person name="Ng W.-L."/>
            <person name="Kazmierczak K.M."/>
            <person name="Andrzejewski T.M."/>
            <person name="Davidsen T.M."/>
            <person name="Wayne K.J."/>
            <person name="Tettelin H."/>
            <person name="Glass J.I."/>
            <person name="Rusch D."/>
            <person name="Podicherti R."/>
            <person name="Tsui H.-C.T."/>
            <person name="Winkler M.E."/>
        </authorList>
    </citation>
    <scope>NUCLEOTIDE SEQUENCE</scope>
</reference>
<dbReference type="GO" id="GO:0016020">
    <property type="term" value="C:membrane"/>
    <property type="evidence" value="ECO:0007669"/>
    <property type="project" value="UniProtKB-SubCell"/>
</dbReference>
<keyword evidence="6" id="KW-0066">ATP synthesis</keyword>
<organism evidence="7">
    <name type="scientific">marine metagenome</name>
    <dbReference type="NCBI Taxonomy" id="408172"/>
    <lineage>
        <taxon>unclassified sequences</taxon>
        <taxon>metagenomes</taxon>
        <taxon>ecological metagenomes</taxon>
    </lineage>
</organism>
<dbReference type="PRINTS" id="PR00125">
    <property type="entry name" value="ATPASEDELTA"/>
</dbReference>
<comment type="subcellular location">
    <subcellularLocation>
        <location evidence="1">Membrane</location>
    </subcellularLocation>
</comment>
<keyword evidence="5" id="KW-0472">Membrane</keyword>
<keyword evidence="2" id="KW-0813">Transport</keyword>
<dbReference type="InterPro" id="IPR026015">
    <property type="entry name" value="ATP_synth_OSCP/delta_N_sf"/>
</dbReference>
<proteinExistence type="inferred from homology"/>
<name>A0A382V4S7_9ZZZZ</name>
<dbReference type="Gene3D" id="1.10.520.20">
    <property type="entry name" value="N-terminal domain of the delta subunit of the F1F0-ATP synthase"/>
    <property type="match status" value="1"/>
</dbReference>
<dbReference type="NCBIfam" id="TIGR01145">
    <property type="entry name" value="ATP_synt_delta"/>
    <property type="match status" value="1"/>
</dbReference>
<dbReference type="SUPFAM" id="SSF47928">
    <property type="entry name" value="N-terminal domain of the delta subunit of the F1F0-ATP synthase"/>
    <property type="match status" value="1"/>
</dbReference>
<dbReference type="PANTHER" id="PTHR11910">
    <property type="entry name" value="ATP SYNTHASE DELTA CHAIN"/>
    <property type="match status" value="1"/>
</dbReference>
<dbReference type="HAMAP" id="MF_01416">
    <property type="entry name" value="ATP_synth_delta_bact"/>
    <property type="match status" value="1"/>
</dbReference>
<evidence type="ECO:0000256" key="6">
    <source>
        <dbReference type="ARBA" id="ARBA00023310"/>
    </source>
</evidence>
<evidence type="ECO:0000256" key="1">
    <source>
        <dbReference type="ARBA" id="ARBA00004370"/>
    </source>
</evidence>
<dbReference type="Pfam" id="PF00213">
    <property type="entry name" value="OSCP"/>
    <property type="match status" value="1"/>
</dbReference>
<keyword evidence="4" id="KW-0406">Ion transport</keyword>
<dbReference type="AlphaFoldDB" id="A0A382V4S7"/>
<protein>
    <recommendedName>
        <fullName evidence="8">ATP synthase subunit delta</fullName>
    </recommendedName>
</protein>
<evidence type="ECO:0000256" key="2">
    <source>
        <dbReference type="ARBA" id="ARBA00022448"/>
    </source>
</evidence>
<dbReference type="EMBL" id="UINC01148886">
    <property type="protein sequence ID" value="SVD41035.1"/>
    <property type="molecule type" value="Genomic_DNA"/>
</dbReference>
<gene>
    <name evidence="7" type="ORF">METZ01_LOCUS393889</name>
</gene>